<dbReference type="OrthoDB" id="5648334at2"/>
<accession>A0A0W0XN40</accession>
<reference evidence="3 4" key="1">
    <citation type="submission" date="2015-11" db="EMBL/GenBank/DDBJ databases">
        <title>Genomic analysis of 38 Legionella species identifies large and diverse effector repertoires.</title>
        <authorList>
            <person name="Burstein D."/>
            <person name="Amaro F."/>
            <person name="Zusman T."/>
            <person name="Lifshitz Z."/>
            <person name="Cohen O."/>
            <person name="Gilbert J.A."/>
            <person name="Pupko T."/>
            <person name="Shuman H.A."/>
            <person name="Segal G."/>
        </authorList>
    </citation>
    <scope>NUCLEOTIDE SEQUENCE [LARGE SCALE GENOMIC DNA]</scope>
    <source>
        <strain evidence="3 4">WA-270A-C2</strain>
    </source>
</reference>
<dbReference type="EMBL" id="LNYT01000022">
    <property type="protein sequence ID" value="KTD45976.1"/>
    <property type="molecule type" value="Genomic_DNA"/>
</dbReference>
<dbReference type="STRING" id="458.Lrub_2773"/>
<feature type="compositionally biased region" description="Polar residues" evidence="1">
    <location>
        <begin position="660"/>
        <end position="671"/>
    </location>
</feature>
<protein>
    <recommendedName>
        <fullName evidence="5">Coiled-coil protein</fullName>
    </recommendedName>
</protein>
<keyword evidence="2" id="KW-0472">Membrane</keyword>
<feature type="transmembrane region" description="Helical" evidence="2">
    <location>
        <begin position="554"/>
        <end position="573"/>
    </location>
</feature>
<dbReference type="Proteomes" id="UP000054608">
    <property type="component" value="Unassembled WGS sequence"/>
</dbReference>
<dbReference type="AlphaFoldDB" id="A0A0W0XN40"/>
<keyword evidence="2" id="KW-1133">Transmembrane helix</keyword>
<organism evidence="3 4">
    <name type="scientific">Legionella rubrilucens</name>
    <dbReference type="NCBI Taxonomy" id="458"/>
    <lineage>
        <taxon>Bacteria</taxon>
        <taxon>Pseudomonadati</taxon>
        <taxon>Pseudomonadota</taxon>
        <taxon>Gammaproteobacteria</taxon>
        <taxon>Legionellales</taxon>
        <taxon>Legionellaceae</taxon>
        <taxon>Legionella</taxon>
    </lineage>
</organism>
<comment type="caution">
    <text evidence="3">The sequence shown here is derived from an EMBL/GenBank/DDBJ whole genome shotgun (WGS) entry which is preliminary data.</text>
</comment>
<feature type="transmembrane region" description="Helical" evidence="2">
    <location>
        <begin position="414"/>
        <end position="433"/>
    </location>
</feature>
<feature type="transmembrane region" description="Helical" evidence="2">
    <location>
        <begin position="439"/>
        <end position="463"/>
    </location>
</feature>
<feature type="transmembrane region" description="Helical" evidence="2">
    <location>
        <begin position="341"/>
        <end position="359"/>
    </location>
</feature>
<keyword evidence="4" id="KW-1185">Reference proteome</keyword>
<sequence>MSVKTETLLLKPETLLSPMGIDAASNFYRARTLVNLFNGEELAGLQNYAPSLLPFYLTELDAINTASFAFLNKVKKEALQKKLTLIYFLLYAQYQLESTQGRQYNLKKYRESMERCAALMDQLRVMTETDLHSPEQQHQIEQVSTEKYLKFTGMIVGQWLADRLQELYGLKDLKPASENAEFARLEAIEAEKIAQGEFASGNTAFIKKWMGAINERRLYWVWGGGMLASVLDLLSDDFFNKQQTQTAVSAPSPFTGYMSWLLYYARFILNMILVLKHTFVGPWMTTEEQEAAKLTSPWQRFTGQLKERKFALLNDSIWATANLVCFFWLKGPGWMGWGGNLATAALLAMDLVLSVIRYFEEETNHKQHIAMLNKTIGELRLTPGNEERIAELHRAIVQAEFNWKYKKYSTINDIAYSAGLLIAFAVVCCGFAPPGLIAAPALLIVAAVGAALCFTLTVIYSAVTSGIEMAKTKATAEQMKKEYDECFNKLLACQTEYKRLEGNEEELLIDFSEVRKERREELEDQMRVYYLMLKDFEAGVDYQNRLARFQSVKLVRSIVVDACIPVLIFASFTFMPLPIAIAVLAAGLLLAGLSYLLINRFEPKPAEKAVLDGHDNDFAKFLEKPVNAFNKQKSPNAGGFFSPVEEEKSLLLDTGENRQPDSGTSPDLLTI</sequence>
<feature type="transmembrane region" description="Helical" evidence="2">
    <location>
        <begin position="579"/>
        <end position="598"/>
    </location>
</feature>
<feature type="transmembrane region" description="Helical" evidence="2">
    <location>
        <begin position="310"/>
        <end position="329"/>
    </location>
</feature>
<evidence type="ECO:0000256" key="2">
    <source>
        <dbReference type="SAM" id="Phobius"/>
    </source>
</evidence>
<feature type="transmembrane region" description="Helical" evidence="2">
    <location>
        <begin position="217"/>
        <end position="234"/>
    </location>
</feature>
<name>A0A0W0XN40_9GAMM</name>
<feature type="region of interest" description="Disordered" evidence="1">
    <location>
        <begin position="651"/>
        <end position="671"/>
    </location>
</feature>
<evidence type="ECO:0000313" key="4">
    <source>
        <dbReference type="Proteomes" id="UP000054608"/>
    </source>
</evidence>
<dbReference type="PATRIC" id="fig|458.5.peg.2893"/>
<keyword evidence="2" id="KW-0812">Transmembrane</keyword>
<evidence type="ECO:0000313" key="3">
    <source>
        <dbReference type="EMBL" id="KTD45976.1"/>
    </source>
</evidence>
<feature type="transmembrane region" description="Helical" evidence="2">
    <location>
        <begin position="254"/>
        <end position="275"/>
    </location>
</feature>
<dbReference type="RefSeq" id="WP_058532719.1">
    <property type="nucleotide sequence ID" value="NZ_CAAAIN010000004.1"/>
</dbReference>
<evidence type="ECO:0008006" key="5">
    <source>
        <dbReference type="Google" id="ProtNLM"/>
    </source>
</evidence>
<proteinExistence type="predicted"/>
<evidence type="ECO:0000256" key="1">
    <source>
        <dbReference type="SAM" id="MobiDB-lite"/>
    </source>
</evidence>
<gene>
    <name evidence="3" type="ORF">Lrub_2773</name>
</gene>